<evidence type="ECO:0000313" key="8">
    <source>
        <dbReference type="EMBL" id="KAG2283872.1"/>
    </source>
</evidence>
<comment type="similarity">
    <text evidence="1">Belongs to the replication factor A protein 1 family.</text>
</comment>
<dbReference type="OrthoDB" id="696691at2759"/>
<evidence type="ECO:0000256" key="4">
    <source>
        <dbReference type="ARBA" id="ARBA00022833"/>
    </source>
</evidence>
<dbReference type="GO" id="GO:0008270">
    <property type="term" value="F:zinc ion binding"/>
    <property type="evidence" value="ECO:0007669"/>
    <property type="project" value="UniProtKB-KW"/>
</dbReference>
<proteinExistence type="inferred from homology"/>
<protein>
    <recommendedName>
        <fullName evidence="7">Replication factor A C-terminal domain-containing protein</fullName>
    </recommendedName>
</protein>
<accession>A0A8X7R9Z0</accession>
<evidence type="ECO:0000256" key="2">
    <source>
        <dbReference type="ARBA" id="ARBA00022723"/>
    </source>
</evidence>
<dbReference type="Gene3D" id="2.40.50.140">
    <property type="entry name" value="Nucleic acid-binding proteins"/>
    <property type="match status" value="1"/>
</dbReference>
<keyword evidence="3" id="KW-0863">Zinc-finger</keyword>
<sequence length="388" mass="42691">MLLIDEEGTVIHGFIPPSRIDTYLRHMIPGSTYRLNNYFGSKTKKVYRVADPDVTIAFSWNSVLSVLTDNYIGHIRLVNEQTLTEDLVLDENEIASMRRILIHVQTYDGPVMKLYLWDKAATDLCENFKSLRKPPSVILVTAVNPKRFGGSVFFDMDVQATREYLTWFELNSEAANRVNAEIVTKAETATIGDLLSYMKQEDAKVAWFECTATIDDVMRDSAWYYIACGGCKTKATKGPTTLMCKKCGKTEITGSAEYLTKISVYDNNDYASFVVLGDAGQELTGKKASGLVESYYEAYEGALDGHVVPVPQALIDVIGQTRTFVIKISKHNLKGKTQSLTVTKVLPHDGSALGSDIGADVVVSPDEVALGSGNSKEGSSIAKRTKCG</sequence>
<dbReference type="InterPro" id="IPR013955">
    <property type="entry name" value="Rep_factor-A_C"/>
</dbReference>
<gene>
    <name evidence="8" type="ORF">Bca52824_055092</name>
</gene>
<feature type="domain" description="Replication factor A C-terminal" evidence="7">
    <location>
        <begin position="207"/>
        <end position="294"/>
    </location>
</feature>
<evidence type="ECO:0000313" key="9">
    <source>
        <dbReference type="Proteomes" id="UP000886595"/>
    </source>
</evidence>
<name>A0A8X7R9Z0_BRACI</name>
<dbReference type="InterPro" id="IPR047192">
    <property type="entry name" value="Euk_RPA1_DBD_C"/>
</dbReference>
<keyword evidence="9" id="KW-1185">Reference proteome</keyword>
<evidence type="ECO:0000256" key="5">
    <source>
        <dbReference type="ARBA" id="ARBA00023125"/>
    </source>
</evidence>
<evidence type="ECO:0000256" key="6">
    <source>
        <dbReference type="SAM" id="MobiDB-lite"/>
    </source>
</evidence>
<dbReference type="Pfam" id="PF08646">
    <property type="entry name" value="Rep_fac-A_C"/>
    <property type="match status" value="1"/>
</dbReference>
<dbReference type="EMBL" id="JAAMPC010000011">
    <property type="protein sequence ID" value="KAG2283872.1"/>
    <property type="molecule type" value="Genomic_DNA"/>
</dbReference>
<dbReference type="CDD" id="cd04476">
    <property type="entry name" value="RPA1_DBD_C"/>
    <property type="match status" value="1"/>
</dbReference>
<keyword evidence="2" id="KW-0479">Metal-binding</keyword>
<evidence type="ECO:0000256" key="1">
    <source>
        <dbReference type="ARBA" id="ARBA00005690"/>
    </source>
</evidence>
<dbReference type="PANTHER" id="PTHR47165">
    <property type="entry name" value="OS03G0429900 PROTEIN"/>
    <property type="match status" value="1"/>
</dbReference>
<reference evidence="8 9" key="1">
    <citation type="submission" date="2020-02" db="EMBL/GenBank/DDBJ databases">
        <authorList>
            <person name="Ma Q."/>
            <person name="Huang Y."/>
            <person name="Song X."/>
            <person name="Pei D."/>
        </authorList>
    </citation>
    <scope>NUCLEOTIDE SEQUENCE [LARGE SCALE GENOMIC DNA]</scope>
    <source>
        <strain evidence="8">Sxm20200214</strain>
        <tissue evidence="8">Leaf</tissue>
    </source>
</reference>
<evidence type="ECO:0000256" key="3">
    <source>
        <dbReference type="ARBA" id="ARBA00022771"/>
    </source>
</evidence>
<dbReference type="InterPro" id="IPR012340">
    <property type="entry name" value="NA-bd_OB-fold"/>
</dbReference>
<keyword evidence="5" id="KW-0238">DNA-binding</keyword>
<organism evidence="8 9">
    <name type="scientific">Brassica carinata</name>
    <name type="common">Ethiopian mustard</name>
    <name type="synonym">Abyssinian cabbage</name>
    <dbReference type="NCBI Taxonomy" id="52824"/>
    <lineage>
        <taxon>Eukaryota</taxon>
        <taxon>Viridiplantae</taxon>
        <taxon>Streptophyta</taxon>
        <taxon>Embryophyta</taxon>
        <taxon>Tracheophyta</taxon>
        <taxon>Spermatophyta</taxon>
        <taxon>Magnoliopsida</taxon>
        <taxon>eudicotyledons</taxon>
        <taxon>Gunneridae</taxon>
        <taxon>Pentapetalae</taxon>
        <taxon>rosids</taxon>
        <taxon>malvids</taxon>
        <taxon>Brassicales</taxon>
        <taxon>Brassicaceae</taxon>
        <taxon>Brassiceae</taxon>
        <taxon>Brassica</taxon>
    </lineage>
</organism>
<dbReference type="Proteomes" id="UP000886595">
    <property type="component" value="Unassembled WGS sequence"/>
</dbReference>
<dbReference type="SUPFAM" id="SSF50249">
    <property type="entry name" value="Nucleic acid-binding proteins"/>
    <property type="match status" value="1"/>
</dbReference>
<keyword evidence="4" id="KW-0862">Zinc</keyword>
<evidence type="ECO:0000259" key="7">
    <source>
        <dbReference type="Pfam" id="PF08646"/>
    </source>
</evidence>
<dbReference type="AlphaFoldDB" id="A0A8X7R9Z0"/>
<comment type="caution">
    <text evidence="8">The sequence shown here is derived from an EMBL/GenBank/DDBJ whole genome shotgun (WGS) entry which is preliminary data.</text>
</comment>
<dbReference type="PANTHER" id="PTHR47165:SF4">
    <property type="entry name" value="OS03G0429900 PROTEIN"/>
    <property type="match status" value="1"/>
</dbReference>
<dbReference type="GO" id="GO:0003677">
    <property type="term" value="F:DNA binding"/>
    <property type="evidence" value="ECO:0007669"/>
    <property type="project" value="UniProtKB-KW"/>
</dbReference>
<feature type="region of interest" description="Disordered" evidence="6">
    <location>
        <begin position="369"/>
        <end position="388"/>
    </location>
</feature>